<dbReference type="PROSITE" id="PS50110">
    <property type="entry name" value="RESPONSE_REGULATORY"/>
    <property type="match status" value="1"/>
</dbReference>
<dbReference type="Gene3D" id="3.40.50.2300">
    <property type="match status" value="1"/>
</dbReference>
<keyword evidence="3" id="KW-0804">Transcription</keyword>
<dbReference type="Proteomes" id="UP001497457">
    <property type="component" value="Chromosome 31b"/>
</dbReference>
<organism evidence="8 9">
    <name type="scientific">Urochloa decumbens</name>
    <dbReference type="NCBI Taxonomy" id="240449"/>
    <lineage>
        <taxon>Eukaryota</taxon>
        <taxon>Viridiplantae</taxon>
        <taxon>Streptophyta</taxon>
        <taxon>Embryophyta</taxon>
        <taxon>Tracheophyta</taxon>
        <taxon>Spermatophyta</taxon>
        <taxon>Magnoliopsida</taxon>
        <taxon>Liliopsida</taxon>
        <taxon>Poales</taxon>
        <taxon>Poaceae</taxon>
        <taxon>PACMAD clade</taxon>
        <taxon>Panicoideae</taxon>
        <taxon>Panicodae</taxon>
        <taxon>Paniceae</taxon>
        <taxon>Melinidinae</taxon>
        <taxon>Urochloa</taxon>
    </lineage>
</organism>
<dbReference type="GO" id="GO:0000160">
    <property type="term" value="P:phosphorelay signal transduction system"/>
    <property type="evidence" value="ECO:0007669"/>
    <property type="project" value="UniProtKB-KW"/>
</dbReference>
<dbReference type="InterPro" id="IPR006447">
    <property type="entry name" value="Myb_dom_plants"/>
</dbReference>
<feature type="region of interest" description="Disordered" evidence="6">
    <location>
        <begin position="229"/>
        <end position="260"/>
    </location>
</feature>
<dbReference type="PANTHER" id="PTHR43874">
    <property type="entry name" value="TWO-COMPONENT RESPONSE REGULATOR"/>
    <property type="match status" value="1"/>
</dbReference>
<evidence type="ECO:0000256" key="5">
    <source>
        <dbReference type="PROSITE-ProRule" id="PRU00169"/>
    </source>
</evidence>
<gene>
    <name evidence="8" type="ORF">URODEC1_LOCUS82459</name>
</gene>
<feature type="compositionally biased region" description="Polar residues" evidence="6">
    <location>
        <begin position="239"/>
        <end position="257"/>
    </location>
</feature>
<keyword evidence="9" id="KW-1185">Reference proteome</keyword>
<dbReference type="NCBIfam" id="TIGR01557">
    <property type="entry name" value="myb_SHAQKYF"/>
    <property type="match status" value="1"/>
</dbReference>
<evidence type="ECO:0000313" key="9">
    <source>
        <dbReference type="Proteomes" id="UP001497457"/>
    </source>
</evidence>
<evidence type="ECO:0000313" key="8">
    <source>
        <dbReference type="EMBL" id="CAL5032870.1"/>
    </source>
</evidence>
<dbReference type="PANTHER" id="PTHR43874:SF92">
    <property type="entry name" value="TWO-COMPONENT RESPONSE REGULATOR ORR28"/>
    <property type="match status" value="1"/>
</dbReference>
<evidence type="ECO:0000256" key="3">
    <source>
        <dbReference type="ARBA" id="ARBA00023163"/>
    </source>
</evidence>
<dbReference type="SMART" id="SM00448">
    <property type="entry name" value="REC"/>
    <property type="match status" value="1"/>
</dbReference>
<dbReference type="AlphaFoldDB" id="A0ABC9D7T0"/>
<feature type="region of interest" description="Disordered" evidence="6">
    <location>
        <begin position="309"/>
        <end position="329"/>
    </location>
</feature>
<evidence type="ECO:0000256" key="1">
    <source>
        <dbReference type="ARBA" id="ARBA00023012"/>
    </source>
</evidence>
<keyword evidence="2" id="KW-0805">Transcription regulation</keyword>
<dbReference type="SUPFAM" id="SSF52172">
    <property type="entry name" value="CheY-like"/>
    <property type="match status" value="1"/>
</dbReference>
<dbReference type="InterPro" id="IPR011006">
    <property type="entry name" value="CheY-like_superfamily"/>
</dbReference>
<dbReference type="InterPro" id="IPR045279">
    <property type="entry name" value="ARR-like"/>
</dbReference>
<reference evidence="8" key="1">
    <citation type="submission" date="2024-10" db="EMBL/GenBank/DDBJ databases">
        <authorList>
            <person name="Ryan C."/>
        </authorList>
    </citation>
    <scope>NUCLEOTIDE SEQUENCE [LARGE SCALE GENOMIC DNA]</scope>
</reference>
<proteinExistence type="predicted"/>
<dbReference type="EMBL" id="OZ075141">
    <property type="protein sequence ID" value="CAL5032870.1"/>
    <property type="molecule type" value="Genomic_DNA"/>
</dbReference>
<comment type="caution">
    <text evidence="5">Lacks conserved residue(s) required for the propagation of feature annotation.</text>
</comment>
<feature type="domain" description="Response regulatory" evidence="7">
    <location>
        <begin position="15"/>
        <end position="131"/>
    </location>
</feature>
<evidence type="ECO:0000259" key="7">
    <source>
        <dbReference type="PROSITE" id="PS50110"/>
    </source>
</evidence>
<dbReference type="SUPFAM" id="SSF46689">
    <property type="entry name" value="Homeodomain-like"/>
    <property type="match status" value="1"/>
</dbReference>
<keyword evidence="1" id="KW-0902">Two-component regulatory system</keyword>
<keyword evidence="4" id="KW-0539">Nucleus</keyword>
<dbReference type="InterPro" id="IPR009057">
    <property type="entry name" value="Homeodomain-like_sf"/>
</dbReference>
<protein>
    <recommendedName>
        <fullName evidence="7">Response regulatory domain-containing protein</fullName>
    </recommendedName>
</protein>
<dbReference type="Gene3D" id="1.10.10.60">
    <property type="entry name" value="Homeodomain-like"/>
    <property type="match status" value="1"/>
</dbReference>
<feature type="compositionally biased region" description="Basic and acidic residues" evidence="6">
    <location>
        <begin position="317"/>
        <end position="329"/>
    </location>
</feature>
<evidence type="ECO:0000256" key="2">
    <source>
        <dbReference type="ARBA" id="ARBA00023015"/>
    </source>
</evidence>
<dbReference type="Pfam" id="PF00072">
    <property type="entry name" value="Response_reg"/>
    <property type="match status" value="1"/>
</dbReference>
<accession>A0ABC9D7T0</accession>
<sequence>MGTQRTEGPSSAKLSVIVVDEDLCHANTASCMLAKLDFQVMVYTSPVEALKFLQDHGKAIDFALVAMNMEEMHGFQFLEISRESHKNLQVIMMSDDITWPSMKRSVEIGAQFLVKKPVDENTINNLWQHLDKNFHSQEKIKELFQGIEDKRDAVFNSKNKYREGASTQKVTQLMWTPFLQKKFLQALELLGEAATAKTIQLIMNVKSIDRKQISTHLQKHRKKMQKKLHDKNAKKWGNGASSSQPLRISETGPNTCQYDPDMKLEYRTDGDMSWDPTECNEETQDNNVYEAMRTALKFGTIFDESQLLNDPPVNQARKGEVDRKADSSGRGDWTYVMGDKNVVSETHNACNAKGVMEKDDYVTEDAKRQVSKIVDYSDSEDDEGL</sequence>
<dbReference type="InterPro" id="IPR001789">
    <property type="entry name" value="Sig_transdc_resp-reg_receiver"/>
</dbReference>
<evidence type="ECO:0000256" key="4">
    <source>
        <dbReference type="ARBA" id="ARBA00023242"/>
    </source>
</evidence>
<name>A0ABC9D7T0_9POAL</name>
<evidence type="ECO:0000256" key="6">
    <source>
        <dbReference type="SAM" id="MobiDB-lite"/>
    </source>
</evidence>